<protein>
    <submittedName>
        <fullName evidence="1">Uncharacterized protein</fullName>
    </submittedName>
</protein>
<evidence type="ECO:0000313" key="2">
    <source>
        <dbReference type="Proteomes" id="UP000093100"/>
    </source>
</evidence>
<dbReference type="AlphaFoldDB" id="A0AAX0HD11"/>
<dbReference type="Proteomes" id="UP000093100">
    <property type="component" value="Unassembled WGS sequence"/>
</dbReference>
<evidence type="ECO:0000313" key="1">
    <source>
        <dbReference type="EMBL" id="OCR91510.1"/>
    </source>
</evidence>
<name>A0AAX0HD11_CAMFE</name>
<sequence>METIEALSKNGENALKAEQANNARNQFSFLKGKDLDDVRELVKGKSIESQSTLIVMNQLLMGSNLSAAADKELVIELMKWMKDKSSTDELIKLLKDNEGMKETFGGNEKVILQSIQNMYNKVHSTLTQGTKDRSYKYEPLKIKDDKDKNDITLETLNIPYLDKNTYNKVLRGLSEAEIENKKLRDKENIFSGNSRIARKFDEKNNMLALGMDKDKINKIQAMDDDFSNVIKTGRDSLVSATTKSFDEIYAKADDITKLELLNYKSLAMLYPEKVPDHIKKHLGI</sequence>
<proteinExistence type="predicted"/>
<comment type="caution">
    <text evidence="1">The sequence shown here is derived from an EMBL/GenBank/DDBJ whole genome shotgun (WGS) entry which is preliminary data.</text>
</comment>
<accession>A0AAX0HD11</accession>
<dbReference type="EMBL" id="LFLK01000001">
    <property type="protein sequence ID" value="OCR91510.1"/>
    <property type="molecule type" value="Genomic_DNA"/>
</dbReference>
<organism evidence="1 2">
    <name type="scientific">Campylobacter fetus subsp. testudinum</name>
    <dbReference type="NCBI Taxonomy" id="1507806"/>
    <lineage>
        <taxon>Bacteria</taxon>
        <taxon>Pseudomonadati</taxon>
        <taxon>Campylobacterota</taxon>
        <taxon>Epsilonproteobacteria</taxon>
        <taxon>Campylobacterales</taxon>
        <taxon>Campylobacteraceae</taxon>
        <taxon>Campylobacter</taxon>
    </lineage>
</organism>
<gene>
    <name evidence="1" type="ORF">CFT12S02225_00145</name>
</gene>
<reference evidence="1 2" key="1">
    <citation type="journal article" date="2016" name="Genome Biol. Evol.">
        <title>Comparative Genomics of Campylobacter fetus from Reptiles and Mammals Reveals Divergent Evolution in Host-Associated Lineages.</title>
        <authorList>
            <person name="Gilbert M.J."/>
            <person name="Miller W.G."/>
            <person name="Yee E."/>
            <person name="Zomer A.L."/>
            <person name="van der Graaf-van Bloois L."/>
            <person name="Fitzgerald C."/>
            <person name="Forbes K.J."/>
            <person name="Meric G."/>
            <person name="Sheppard S.K."/>
            <person name="Wagenaar J.A."/>
            <person name="Duim B."/>
        </authorList>
    </citation>
    <scope>NUCLEOTIDE SEQUENCE [LARGE SCALE GENOMIC DNA]</scope>
    <source>
        <strain evidence="1 2">12S02225-3</strain>
    </source>
</reference>
<dbReference type="RefSeq" id="WP_065840864.1">
    <property type="nucleotide sequence ID" value="NZ_LFLK01000001.1"/>
</dbReference>